<dbReference type="PANTHER" id="PTHR12840">
    <property type="entry name" value="NADH-UBIQUINONE OXIDOREDUCTASE ASHI SUBUNIT"/>
    <property type="match status" value="1"/>
</dbReference>
<dbReference type="GO" id="GO:0005739">
    <property type="term" value="C:mitochondrion"/>
    <property type="evidence" value="ECO:0007669"/>
    <property type="project" value="InterPro"/>
</dbReference>
<name>A0A9P0EVJ9_BEMTA</name>
<sequence>MLSRLSVFSIKKSIPLVTSVRCGHWNKHWKAGPYPKTEEERIAAAKKYNLLPEEYEPYEDDGWGWGDYPKLPPISIINKDHWEPWTCPEDRRDYCEPLIIYEHMLAEDRGEWPITDPGVWGIPFWKQWLCFLGAVGTGVILFTVPQKYNFIHFKPFLARHIPEPGKVHYTYAHRSPDLIYKH</sequence>
<proteinExistence type="predicted"/>
<dbReference type="Pfam" id="PF05821">
    <property type="entry name" value="NDUF_B8"/>
    <property type="match status" value="1"/>
</dbReference>
<protein>
    <recommendedName>
        <fullName evidence="3">NADH dehydrogenase [ubiquinone] 1 beta subcomplex subunit 8, mitochondrial</fullName>
    </recommendedName>
</protein>
<evidence type="ECO:0008006" key="3">
    <source>
        <dbReference type="Google" id="ProtNLM"/>
    </source>
</evidence>
<reference evidence="1" key="1">
    <citation type="submission" date="2021-12" db="EMBL/GenBank/DDBJ databases">
        <authorList>
            <person name="King R."/>
        </authorList>
    </citation>
    <scope>NUCLEOTIDE SEQUENCE</scope>
</reference>
<dbReference type="EMBL" id="OU963862">
    <property type="protein sequence ID" value="CAH0380892.1"/>
    <property type="molecule type" value="Genomic_DNA"/>
</dbReference>
<evidence type="ECO:0000313" key="1">
    <source>
        <dbReference type="EMBL" id="CAH0380892.1"/>
    </source>
</evidence>
<keyword evidence="2" id="KW-1185">Reference proteome</keyword>
<dbReference type="InterPro" id="IPR008699">
    <property type="entry name" value="NDUFB8"/>
</dbReference>
<dbReference type="Proteomes" id="UP001152759">
    <property type="component" value="Chromosome 1"/>
</dbReference>
<accession>A0A9P0EVJ9</accession>
<organism evidence="1 2">
    <name type="scientific">Bemisia tabaci</name>
    <name type="common">Sweetpotato whitefly</name>
    <name type="synonym">Aleurodes tabaci</name>
    <dbReference type="NCBI Taxonomy" id="7038"/>
    <lineage>
        <taxon>Eukaryota</taxon>
        <taxon>Metazoa</taxon>
        <taxon>Ecdysozoa</taxon>
        <taxon>Arthropoda</taxon>
        <taxon>Hexapoda</taxon>
        <taxon>Insecta</taxon>
        <taxon>Pterygota</taxon>
        <taxon>Neoptera</taxon>
        <taxon>Paraneoptera</taxon>
        <taxon>Hemiptera</taxon>
        <taxon>Sternorrhyncha</taxon>
        <taxon>Aleyrodoidea</taxon>
        <taxon>Aleyrodidae</taxon>
        <taxon>Aleyrodinae</taxon>
        <taxon>Bemisia</taxon>
    </lineage>
</organism>
<gene>
    <name evidence="1" type="ORF">BEMITA_LOCUS602</name>
</gene>
<evidence type="ECO:0000313" key="2">
    <source>
        <dbReference type="Proteomes" id="UP001152759"/>
    </source>
</evidence>
<dbReference type="KEGG" id="btab:109034050"/>
<dbReference type="PANTHER" id="PTHR12840:SF1">
    <property type="entry name" value="NADH DEHYDROGENASE [UBIQUINONE] 1 BETA SUBCOMPLEX SUBUNIT 8, MITOCHONDRIAL"/>
    <property type="match status" value="1"/>
</dbReference>
<dbReference type="AlphaFoldDB" id="A0A9P0EVJ9"/>